<keyword evidence="3" id="KW-1185">Reference proteome</keyword>
<accession>A0A5M3ME05</accession>
<keyword evidence="1" id="KW-0472">Membrane</keyword>
<dbReference type="RefSeq" id="XP_007773140.1">
    <property type="nucleotide sequence ID" value="XM_007774950.1"/>
</dbReference>
<reference evidence="3" key="1">
    <citation type="journal article" date="2012" name="Science">
        <title>The Paleozoic origin of enzymatic lignin decomposition reconstructed from 31 fungal genomes.</title>
        <authorList>
            <person name="Floudas D."/>
            <person name="Binder M."/>
            <person name="Riley R."/>
            <person name="Barry K."/>
            <person name="Blanchette R.A."/>
            <person name="Henrissat B."/>
            <person name="Martinez A.T."/>
            <person name="Otillar R."/>
            <person name="Spatafora J.W."/>
            <person name="Yadav J.S."/>
            <person name="Aerts A."/>
            <person name="Benoit I."/>
            <person name="Boyd A."/>
            <person name="Carlson A."/>
            <person name="Copeland A."/>
            <person name="Coutinho P.M."/>
            <person name="de Vries R.P."/>
            <person name="Ferreira P."/>
            <person name="Findley K."/>
            <person name="Foster B."/>
            <person name="Gaskell J."/>
            <person name="Glotzer D."/>
            <person name="Gorecki P."/>
            <person name="Heitman J."/>
            <person name="Hesse C."/>
            <person name="Hori C."/>
            <person name="Igarashi K."/>
            <person name="Jurgens J.A."/>
            <person name="Kallen N."/>
            <person name="Kersten P."/>
            <person name="Kohler A."/>
            <person name="Kuees U."/>
            <person name="Kumar T.K.A."/>
            <person name="Kuo A."/>
            <person name="LaButti K."/>
            <person name="Larrondo L.F."/>
            <person name="Lindquist E."/>
            <person name="Ling A."/>
            <person name="Lombard V."/>
            <person name="Lucas S."/>
            <person name="Lundell T."/>
            <person name="Martin R."/>
            <person name="McLaughlin D.J."/>
            <person name="Morgenstern I."/>
            <person name="Morin E."/>
            <person name="Murat C."/>
            <person name="Nagy L.G."/>
            <person name="Nolan M."/>
            <person name="Ohm R.A."/>
            <person name="Patyshakuliyeva A."/>
            <person name="Rokas A."/>
            <person name="Ruiz-Duenas F.J."/>
            <person name="Sabat G."/>
            <person name="Salamov A."/>
            <person name="Samejima M."/>
            <person name="Schmutz J."/>
            <person name="Slot J.C."/>
            <person name="St John F."/>
            <person name="Stenlid J."/>
            <person name="Sun H."/>
            <person name="Sun S."/>
            <person name="Syed K."/>
            <person name="Tsang A."/>
            <person name="Wiebenga A."/>
            <person name="Young D."/>
            <person name="Pisabarro A."/>
            <person name="Eastwood D.C."/>
            <person name="Martin F."/>
            <person name="Cullen D."/>
            <person name="Grigoriev I.V."/>
            <person name="Hibbett D.S."/>
        </authorList>
    </citation>
    <scope>NUCLEOTIDE SEQUENCE [LARGE SCALE GENOMIC DNA]</scope>
    <source>
        <strain evidence="3">RWD-64-598 SS2</strain>
    </source>
</reference>
<dbReference type="EMBL" id="JH711585">
    <property type="protein sequence ID" value="EIW76811.1"/>
    <property type="molecule type" value="Genomic_DNA"/>
</dbReference>
<name>A0A5M3ME05_CONPW</name>
<dbReference type="GeneID" id="19202217"/>
<evidence type="ECO:0000313" key="3">
    <source>
        <dbReference type="Proteomes" id="UP000053558"/>
    </source>
</evidence>
<feature type="transmembrane region" description="Helical" evidence="1">
    <location>
        <begin position="52"/>
        <end position="73"/>
    </location>
</feature>
<evidence type="ECO:0000256" key="1">
    <source>
        <dbReference type="SAM" id="Phobius"/>
    </source>
</evidence>
<organism evidence="2 3">
    <name type="scientific">Coniophora puteana (strain RWD-64-598)</name>
    <name type="common">Brown rot fungus</name>
    <dbReference type="NCBI Taxonomy" id="741705"/>
    <lineage>
        <taxon>Eukaryota</taxon>
        <taxon>Fungi</taxon>
        <taxon>Dikarya</taxon>
        <taxon>Basidiomycota</taxon>
        <taxon>Agaricomycotina</taxon>
        <taxon>Agaricomycetes</taxon>
        <taxon>Agaricomycetidae</taxon>
        <taxon>Boletales</taxon>
        <taxon>Coniophorineae</taxon>
        <taxon>Coniophoraceae</taxon>
        <taxon>Coniophora</taxon>
    </lineage>
</organism>
<sequence length="134" mass="15035">MLNPTAKDLFGLPPSETMFMGINESAEDLVFLRVSAGVFSIALIAEPQGVRVGLMVLSAFFLVIGLCYSVRIYRKIQRDNMPIFVDRMTPDLQTMIAVGWVDKPVVVVGKYKWSRPQLDFISAFAVMMPLEVEM</sequence>
<evidence type="ECO:0000313" key="2">
    <source>
        <dbReference type="EMBL" id="EIW76811.1"/>
    </source>
</evidence>
<protein>
    <submittedName>
        <fullName evidence="2">Uncharacterized protein</fullName>
    </submittedName>
</protein>
<keyword evidence="1" id="KW-1133">Transmembrane helix</keyword>
<proteinExistence type="predicted"/>
<dbReference type="AlphaFoldDB" id="A0A5M3ME05"/>
<dbReference type="Proteomes" id="UP000053558">
    <property type="component" value="Unassembled WGS sequence"/>
</dbReference>
<comment type="caution">
    <text evidence="2">The sequence shown here is derived from an EMBL/GenBank/DDBJ whole genome shotgun (WGS) entry which is preliminary data.</text>
</comment>
<dbReference type="KEGG" id="cput:CONPUDRAFT_146541"/>
<keyword evidence="1" id="KW-0812">Transmembrane</keyword>
<gene>
    <name evidence="2" type="ORF">CONPUDRAFT_146541</name>
</gene>